<organism evidence="9 10">
    <name type="scientific">Rubinisphaera brasiliensis (strain ATCC 49424 / DSM 5305 / JCM 21570 / IAM 15109 / NBRC 103401 / IFAM 1448)</name>
    <name type="common">Planctomyces brasiliensis</name>
    <dbReference type="NCBI Taxonomy" id="756272"/>
    <lineage>
        <taxon>Bacteria</taxon>
        <taxon>Pseudomonadati</taxon>
        <taxon>Planctomycetota</taxon>
        <taxon>Planctomycetia</taxon>
        <taxon>Planctomycetales</taxon>
        <taxon>Planctomycetaceae</taxon>
        <taxon>Rubinisphaera</taxon>
    </lineage>
</organism>
<comment type="similarity">
    <text evidence="2 7">Belongs to the ExbD/TolR family.</text>
</comment>
<dbReference type="RefSeq" id="WP_013630684.1">
    <property type="nucleotide sequence ID" value="NC_015174.1"/>
</dbReference>
<evidence type="ECO:0000256" key="7">
    <source>
        <dbReference type="RuleBase" id="RU003879"/>
    </source>
</evidence>
<gene>
    <name evidence="9" type="ordered locus">Plabr_4406</name>
</gene>
<dbReference type="GO" id="GO:0015031">
    <property type="term" value="P:protein transport"/>
    <property type="evidence" value="ECO:0007669"/>
    <property type="project" value="UniProtKB-KW"/>
</dbReference>
<dbReference type="PANTHER" id="PTHR30558">
    <property type="entry name" value="EXBD MEMBRANE COMPONENT OF PMF-DRIVEN MACROMOLECULE IMPORT SYSTEM"/>
    <property type="match status" value="1"/>
</dbReference>
<dbReference type="HOGENOM" id="CLU_085305_3_1_0"/>
<reference evidence="10" key="1">
    <citation type="submission" date="2011-02" db="EMBL/GenBank/DDBJ databases">
        <title>The complete genome of Planctomyces brasiliensis DSM 5305.</title>
        <authorList>
            <person name="Lucas S."/>
            <person name="Copeland A."/>
            <person name="Lapidus A."/>
            <person name="Bruce D."/>
            <person name="Goodwin L."/>
            <person name="Pitluck S."/>
            <person name="Kyrpides N."/>
            <person name="Mavromatis K."/>
            <person name="Pagani I."/>
            <person name="Ivanova N."/>
            <person name="Ovchinnikova G."/>
            <person name="Lu M."/>
            <person name="Detter J.C."/>
            <person name="Han C."/>
            <person name="Land M."/>
            <person name="Hauser L."/>
            <person name="Markowitz V."/>
            <person name="Cheng J.-F."/>
            <person name="Hugenholtz P."/>
            <person name="Woyke T."/>
            <person name="Wu D."/>
            <person name="Tindall B."/>
            <person name="Pomrenke H.G."/>
            <person name="Brambilla E."/>
            <person name="Klenk H.-P."/>
            <person name="Eisen J.A."/>
        </authorList>
    </citation>
    <scope>NUCLEOTIDE SEQUENCE [LARGE SCALE GENOMIC DNA]</scope>
    <source>
        <strain evidence="10">ATCC 49424 / DSM 5305 / JCM 21570 / NBRC 103401 / IFAM 1448</strain>
    </source>
</reference>
<sequence length="141" mass="15468">MRTASSPRSRTLRFAITPMIDIVFLLIIFFLVATHFVKSETLDPVNLPEATQATDPDESVPSRLVVTVSAEGKYSVNGRPFSWEELKALIESLDAGDDPDSEREVRIRADAKATYAKVKPILLACAEAGVQKVSFSVMPAE</sequence>
<dbReference type="STRING" id="756272.Plabr_4406"/>
<evidence type="ECO:0000256" key="5">
    <source>
        <dbReference type="ARBA" id="ARBA00022989"/>
    </source>
</evidence>
<dbReference type="GO" id="GO:0022857">
    <property type="term" value="F:transmembrane transporter activity"/>
    <property type="evidence" value="ECO:0007669"/>
    <property type="project" value="InterPro"/>
</dbReference>
<evidence type="ECO:0000256" key="1">
    <source>
        <dbReference type="ARBA" id="ARBA00004162"/>
    </source>
</evidence>
<evidence type="ECO:0000256" key="3">
    <source>
        <dbReference type="ARBA" id="ARBA00022475"/>
    </source>
</evidence>
<feature type="transmembrane region" description="Helical" evidence="8">
    <location>
        <begin position="12"/>
        <end position="37"/>
    </location>
</feature>
<dbReference type="KEGG" id="pbs:Plabr_4406"/>
<dbReference type="eggNOG" id="COG0848">
    <property type="taxonomic scope" value="Bacteria"/>
</dbReference>
<dbReference type="Gene3D" id="3.30.420.270">
    <property type="match status" value="1"/>
</dbReference>
<evidence type="ECO:0000313" key="9">
    <source>
        <dbReference type="EMBL" id="ADY61979.1"/>
    </source>
</evidence>
<name>F0SKJ8_RUBBR</name>
<keyword evidence="6 8" id="KW-0472">Membrane</keyword>
<dbReference type="AlphaFoldDB" id="F0SKJ8"/>
<dbReference type="PANTHER" id="PTHR30558:SF3">
    <property type="entry name" value="BIOPOLYMER TRANSPORT PROTEIN EXBD-RELATED"/>
    <property type="match status" value="1"/>
</dbReference>
<evidence type="ECO:0000256" key="2">
    <source>
        <dbReference type="ARBA" id="ARBA00005811"/>
    </source>
</evidence>
<keyword evidence="7" id="KW-0653">Protein transport</keyword>
<evidence type="ECO:0000256" key="4">
    <source>
        <dbReference type="ARBA" id="ARBA00022692"/>
    </source>
</evidence>
<dbReference type="GO" id="GO:0005886">
    <property type="term" value="C:plasma membrane"/>
    <property type="evidence" value="ECO:0007669"/>
    <property type="project" value="UniProtKB-SubCell"/>
</dbReference>
<evidence type="ECO:0000256" key="6">
    <source>
        <dbReference type="ARBA" id="ARBA00023136"/>
    </source>
</evidence>
<keyword evidence="10" id="KW-1185">Reference proteome</keyword>
<comment type="subcellular location">
    <subcellularLocation>
        <location evidence="1">Cell membrane</location>
        <topology evidence="1">Single-pass membrane protein</topology>
    </subcellularLocation>
    <subcellularLocation>
        <location evidence="7">Cell membrane</location>
        <topology evidence="7">Single-pass type II membrane protein</topology>
    </subcellularLocation>
</comment>
<dbReference type="InterPro" id="IPR003400">
    <property type="entry name" value="ExbD"/>
</dbReference>
<keyword evidence="3" id="KW-1003">Cell membrane</keyword>
<accession>F0SKJ8</accession>
<dbReference type="OrthoDB" id="287326at2"/>
<keyword evidence="5 8" id="KW-1133">Transmembrane helix</keyword>
<evidence type="ECO:0000256" key="8">
    <source>
        <dbReference type="SAM" id="Phobius"/>
    </source>
</evidence>
<keyword evidence="4 7" id="KW-0812">Transmembrane</keyword>
<dbReference type="Pfam" id="PF02472">
    <property type="entry name" value="ExbD"/>
    <property type="match status" value="1"/>
</dbReference>
<evidence type="ECO:0000313" key="10">
    <source>
        <dbReference type="Proteomes" id="UP000006860"/>
    </source>
</evidence>
<keyword evidence="7" id="KW-0813">Transport</keyword>
<proteinExistence type="inferred from homology"/>
<dbReference type="EMBL" id="CP002546">
    <property type="protein sequence ID" value="ADY61979.1"/>
    <property type="molecule type" value="Genomic_DNA"/>
</dbReference>
<protein>
    <submittedName>
        <fullName evidence="9">Biopolymer transport protein ExbD/TolR</fullName>
    </submittedName>
</protein>
<dbReference type="Proteomes" id="UP000006860">
    <property type="component" value="Chromosome"/>
</dbReference>